<name>A0A9D0ZPY1_9FIRM</name>
<dbReference type="Pfam" id="PF03418">
    <property type="entry name" value="Peptidase_A25"/>
    <property type="match status" value="1"/>
</dbReference>
<dbReference type="Gene3D" id="3.40.50.1450">
    <property type="entry name" value="HybD-like"/>
    <property type="match status" value="1"/>
</dbReference>
<sequence length="340" mass="37884">MKHQIDLKNFNLRTDLAIELTEEGTVEEVGKNKITTINLNETSAKKINKKPGTYITIEFEDITDYESRKEVITILTKELKKVLEKTKIKKEDFGLIIGLGNEKSTPDALGPLVISKTIVTNHLYLYGDLDDNYRRICALSPGVMGETGIETSDLIKSIIDTVKPNFVIVIDALASSSLERINKTVQISTSGINPGSGVGNKRKEISEDTLGIPVIAVGVPTVVDAASIVSDTIGYMYKHFAYQKENINNPKNKLMVNVNYLNKDSQINNQDKENLFGIVGTLTEKQTKSLITEVLNPTGYNFMVTPKEEDFVIEKLSDLISESLNHSLHNIENDDYKKML</sequence>
<dbReference type="InterPro" id="IPR005080">
    <property type="entry name" value="Peptidase_A25"/>
</dbReference>
<organism evidence="4 5">
    <name type="scientific">Candidatus Coprosoma intestinipullorum</name>
    <dbReference type="NCBI Taxonomy" id="2840752"/>
    <lineage>
        <taxon>Bacteria</taxon>
        <taxon>Bacillati</taxon>
        <taxon>Bacillota</taxon>
        <taxon>Bacillota incertae sedis</taxon>
        <taxon>Candidatus Coprosoma</taxon>
    </lineage>
</organism>
<comment type="caution">
    <text evidence="4">The sequence shown here is derived from an EMBL/GenBank/DDBJ whole genome shotgun (WGS) entry which is preliminary data.</text>
</comment>
<evidence type="ECO:0000256" key="1">
    <source>
        <dbReference type="ARBA" id="ARBA00022670"/>
    </source>
</evidence>
<evidence type="ECO:0000256" key="2">
    <source>
        <dbReference type="ARBA" id="ARBA00022801"/>
    </source>
</evidence>
<keyword evidence="2 4" id="KW-0378">Hydrolase</keyword>
<proteinExistence type="inferred from homology"/>
<evidence type="ECO:0000313" key="4">
    <source>
        <dbReference type="EMBL" id="HIQ90276.1"/>
    </source>
</evidence>
<dbReference type="GO" id="GO:0006508">
    <property type="term" value="P:proteolysis"/>
    <property type="evidence" value="ECO:0007669"/>
    <property type="project" value="UniProtKB-KW"/>
</dbReference>
<dbReference type="GO" id="GO:0009847">
    <property type="term" value="P:spore germination"/>
    <property type="evidence" value="ECO:0007669"/>
    <property type="project" value="InterPro"/>
</dbReference>
<dbReference type="HAMAP" id="MF_00626">
    <property type="entry name" value="Germination_prot"/>
    <property type="match status" value="1"/>
</dbReference>
<gene>
    <name evidence="4" type="ORF">IAB27_01415</name>
</gene>
<dbReference type="NCBIfam" id="TIGR01441">
    <property type="entry name" value="GPR"/>
    <property type="match status" value="1"/>
</dbReference>
<protein>
    <submittedName>
        <fullName evidence="4">GPR endopeptidase</fullName>
        <ecNumber evidence="4">3.4.24.78</ecNumber>
    </submittedName>
</protein>
<dbReference type="AlphaFoldDB" id="A0A9D0ZPY1"/>
<reference evidence="4" key="1">
    <citation type="submission" date="2020-10" db="EMBL/GenBank/DDBJ databases">
        <authorList>
            <person name="Gilroy R."/>
        </authorList>
    </citation>
    <scope>NUCLEOTIDE SEQUENCE</scope>
    <source>
        <strain evidence="4">CHK147-3167</strain>
    </source>
</reference>
<dbReference type="InterPro" id="IPR023430">
    <property type="entry name" value="Pept_HybD-like_dom_sf"/>
</dbReference>
<dbReference type="EC" id="3.4.24.78" evidence="4"/>
<reference evidence="4" key="2">
    <citation type="journal article" date="2021" name="PeerJ">
        <title>Extensive microbial diversity within the chicken gut microbiome revealed by metagenomics and culture.</title>
        <authorList>
            <person name="Gilroy R."/>
            <person name="Ravi A."/>
            <person name="Getino M."/>
            <person name="Pursley I."/>
            <person name="Horton D.L."/>
            <person name="Alikhan N.F."/>
            <person name="Baker D."/>
            <person name="Gharbi K."/>
            <person name="Hall N."/>
            <person name="Watson M."/>
            <person name="Adriaenssens E.M."/>
            <person name="Foster-Nyarko E."/>
            <person name="Jarju S."/>
            <person name="Secka A."/>
            <person name="Antonio M."/>
            <person name="Oren A."/>
            <person name="Chaudhuri R.R."/>
            <person name="La Ragione R."/>
            <person name="Hildebrand F."/>
            <person name="Pallen M.J."/>
        </authorList>
    </citation>
    <scope>NUCLEOTIDE SEQUENCE</scope>
    <source>
        <strain evidence="4">CHK147-3167</strain>
    </source>
</reference>
<dbReference type="EMBL" id="DVFV01000028">
    <property type="protein sequence ID" value="HIQ90276.1"/>
    <property type="molecule type" value="Genomic_DNA"/>
</dbReference>
<dbReference type="Proteomes" id="UP000886786">
    <property type="component" value="Unassembled WGS sequence"/>
</dbReference>
<keyword evidence="3" id="KW-0865">Zymogen</keyword>
<evidence type="ECO:0000313" key="5">
    <source>
        <dbReference type="Proteomes" id="UP000886786"/>
    </source>
</evidence>
<evidence type="ECO:0000256" key="3">
    <source>
        <dbReference type="ARBA" id="ARBA00023145"/>
    </source>
</evidence>
<dbReference type="GO" id="GO:0008233">
    <property type="term" value="F:peptidase activity"/>
    <property type="evidence" value="ECO:0007669"/>
    <property type="project" value="UniProtKB-KW"/>
</dbReference>
<keyword evidence="1" id="KW-0645">Protease</keyword>
<accession>A0A9D0ZPY1</accession>
<dbReference type="PIRSF" id="PIRSF019549">
    <property type="entry name" value="Peptidase_A25"/>
    <property type="match status" value="1"/>
</dbReference>
<dbReference type="SUPFAM" id="SSF53163">
    <property type="entry name" value="HybD-like"/>
    <property type="match status" value="1"/>
</dbReference>